<reference evidence="1 4" key="3">
    <citation type="submission" date="2020-11" db="EMBL/GenBank/DDBJ databases">
        <authorList>
            <consortium name="Pathogen Informatics"/>
        </authorList>
    </citation>
    <scope>NUCLEOTIDE SEQUENCE [LARGE SCALE GENOMIC DNA]</scope>
    <source>
        <strain evidence="1 4">NCTC12218</strain>
    </source>
</reference>
<sequence length="68" mass="8251">MFADKRVMRGVKLIAHYFKNNKLWVLYDMCPRFASEIYNYSWDDKKDLPIKEYDDVLDALRYAAFNAY</sequence>
<accession>A0A7Z7QQF3</accession>
<evidence type="ECO:0000313" key="3">
    <source>
        <dbReference type="EMBL" id="SUM89214.1"/>
    </source>
</evidence>
<dbReference type="Gene3D" id="3.30.420.280">
    <property type="match status" value="1"/>
</dbReference>
<dbReference type="EMBL" id="POVK01000005">
    <property type="protein sequence ID" value="NHA33355.1"/>
    <property type="molecule type" value="Genomic_DNA"/>
</dbReference>
<evidence type="ECO:0000313" key="5">
    <source>
        <dbReference type="Proteomes" id="UP000572988"/>
    </source>
</evidence>
<dbReference type="EMBL" id="UHEF01000001">
    <property type="protein sequence ID" value="SUM89214.1"/>
    <property type="molecule type" value="Genomic_DNA"/>
</dbReference>
<keyword evidence="5" id="KW-1185">Reference proteome</keyword>
<dbReference type="Proteomes" id="UP000264146">
    <property type="component" value="Chromosome"/>
</dbReference>
<dbReference type="Proteomes" id="UP000572988">
    <property type="component" value="Unassembled WGS sequence"/>
</dbReference>
<name>A0A7Z7QQF3_STASC</name>
<gene>
    <name evidence="2" type="ORF">C1O36_02235</name>
    <name evidence="3" type="ORF">NCTC12218_01612</name>
</gene>
<reference evidence="2 5" key="1">
    <citation type="submission" date="2018-01" db="EMBL/GenBank/DDBJ databases">
        <title>Complete genome sequence of Staphylococcus Scheliferi isolated from human.</title>
        <authorList>
            <person name="Abouelkhair M.A."/>
            <person name="Bemis D.A."/>
            <person name="Kania S.A."/>
        </authorList>
    </citation>
    <scope>NUCLEOTIDE SEQUENCE [LARGE SCALE GENOMIC DNA]</scope>
    <source>
        <strain evidence="2 5">ATCC 43808</strain>
    </source>
</reference>
<reference evidence="3" key="2">
    <citation type="submission" date="2018-06" db="EMBL/GenBank/DDBJ databases">
        <authorList>
            <consortium name="Pathogen Informatics"/>
            <person name="Doyle S."/>
        </authorList>
    </citation>
    <scope>NUCLEOTIDE SEQUENCE [LARGE SCALE GENOMIC DNA]</scope>
    <source>
        <strain evidence="3">NCTC12218</strain>
    </source>
</reference>
<dbReference type="AlphaFoldDB" id="A0A7Z7QQF3"/>
<proteinExistence type="predicted"/>
<protein>
    <submittedName>
        <fullName evidence="3">Phage terminase, large subunit, PBSX family</fullName>
    </submittedName>
</protein>
<evidence type="ECO:0000313" key="1">
    <source>
        <dbReference type="EMBL" id="CAD7359949.1"/>
    </source>
</evidence>
<evidence type="ECO:0000313" key="2">
    <source>
        <dbReference type="EMBL" id="NHA33355.1"/>
    </source>
</evidence>
<evidence type="ECO:0000313" key="4">
    <source>
        <dbReference type="Proteomes" id="UP000264146"/>
    </source>
</evidence>
<organism evidence="3">
    <name type="scientific">Staphylococcus schleiferi</name>
    <dbReference type="NCBI Taxonomy" id="1295"/>
    <lineage>
        <taxon>Bacteria</taxon>
        <taxon>Bacillati</taxon>
        <taxon>Bacillota</taxon>
        <taxon>Bacilli</taxon>
        <taxon>Bacillales</taxon>
        <taxon>Staphylococcaceae</taxon>
        <taxon>Staphylococcus</taxon>
    </lineage>
</organism>
<dbReference type="EMBL" id="LR962863">
    <property type="protein sequence ID" value="CAD7359949.1"/>
    <property type="molecule type" value="Genomic_DNA"/>
</dbReference>